<gene>
    <name evidence="1" type="ORF">QAD02_024167</name>
</gene>
<evidence type="ECO:0000313" key="2">
    <source>
        <dbReference type="Proteomes" id="UP001239111"/>
    </source>
</evidence>
<name>A0ACC2PY24_9HYME</name>
<comment type="caution">
    <text evidence="1">The sequence shown here is derived from an EMBL/GenBank/DDBJ whole genome shotgun (WGS) entry which is preliminary data.</text>
</comment>
<accession>A0ACC2PY24</accession>
<protein>
    <submittedName>
        <fullName evidence="1">Uncharacterized protein</fullName>
    </submittedName>
</protein>
<organism evidence="1 2">
    <name type="scientific">Eretmocerus hayati</name>
    <dbReference type="NCBI Taxonomy" id="131215"/>
    <lineage>
        <taxon>Eukaryota</taxon>
        <taxon>Metazoa</taxon>
        <taxon>Ecdysozoa</taxon>
        <taxon>Arthropoda</taxon>
        <taxon>Hexapoda</taxon>
        <taxon>Insecta</taxon>
        <taxon>Pterygota</taxon>
        <taxon>Neoptera</taxon>
        <taxon>Endopterygota</taxon>
        <taxon>Hymenoptera</taxon>
        <taxon>Apocrita</taxon>
        <taxon>Proctotrupomorpha</taxon>
        <taxon>Chalcidoidea</taxon>
        <taxon>Aphelinidae</taxon>
        <taxon>Aphelininae</taxon>
        <taxon>Eretmocerus</taxon>
    </lineage>
</organism>
<evidence type="ECO:0000313" key="1">
    <source>
        <dbReference type="EMBL" id="KAJ8688372.1"/>
    </source>
</evidence>
<reference evidence="1" key="1">
    <citation type="submission" date="2023-04" db="EMBL/GenBank/DDBJ databases">
        <title>A chromosome-level genome assembly of the parasitoid wasp Eretmocerus hayati.</title>
        <authorList>
            <person name="Zhong Y."/>
            <person name="Liu S."/>
            <person name="Liu Y."/>
        </authorList>
    </citation>
    <scope>NUCLEOTIDE SEQUENCE</scope>
    <source>
        <strain evidence="1">ZJU_SS_LIU_2023</strain>
    </source>
</reference>
<proteinExistence type="predicted"/>
<dbReference type="Proteomes" id="UP001239111">
    <property type="component" value="Chromosome 1"/>
</dbReference>
<sequence length="508" mass="56695">MEMEDENGKKSKNKNRTRAKAKPRATRTKTRARKAVKVIESDDEDVSQAGDENTMETSAPNSETQISPAQPTPKPQPTVPIQSPQKAILTQPPQPVVKPIHHPVLEYQQQQHFDLEADISQLEPPTFTTINRGPPEPMLRLRWDHRVNLIGEKVLNPMIHCCDKCLKPILIYGRMIPCKHVFCLLCAKKEDKVCPRCLEKVSRVEQTGLGTVFMCTHGGTRYGNAGCRRTYLSQRDLQAHINHRHVTAPPAQPVPALSLDGPPAYLQQHTKNSDMLMDTHTMKAGSSQNNRMKSIGSGGHMMGGVVGNDPRVNSVGGIQTSDHRQQHRHYSQNSGSGQQQSGNSQMRSNLITVNIQDTPTSNAHDSQSQNHHYYHSDNHASANMTARWVLRVNSENSTIEDGLHRHMLTNQAPPAAPPQVSYGYGVNINPPTAVVQNQQYYGSQHAHSAAQMAYAVPQQQYTPSPRSAYVQDSQFTQPGQPAPLAQPQQQQQQPQGQQQWGHQQQFYR</sequence>
<keyword evidence="2" id="KW-1185">Reference proteome</keyword>
<dbReference type="EMBL" id="CM056741">
    <property type="protein sequence ID" value="KAJ8688372.1"/>
    <property type="molecule type" value="Genomic_DNA"/>
</dbReference>